<feature type="compositionally biased region" description="Low complexity" evidence="1">
    <location>
        <begin position="43"/>
        <end position="70"/>
    </location>
</feature>
<evidence type="ECO:0000256" key="1">
    <source>
        <dbReference type="SAM" id="MobiDB-lite"/>
    </source>
</evidence>
<feature type="compositionally biased region" description="Polar residues" evidence="1">
    <location>
        <begin position="30"/>
        <end position="41"/>
    </location>
</feature>
<accession>A0A0G4GNG3</accession>
<dbReference type="EMBL" id="CDMZ01001389">
    <property type="protein sequence ID" value="CEM31837.1"/>
    <property type="molecule type" value="Genomic_DNA"/>
</dbReference>
<feature type="compositionally biased region" description="Basic and acidic residues" evidence="1">
    <location>
        <begin position="135"/>
        <end position="151"/>
    </location>
</feature>
<feature type="region of interest" description="Disordered" evidence="1">
    <location>
        <begin position="1"/>
        <end position="151"/>
    </location>
</feature>
<protein>
    <submittedName>
        <fullName evidence="2">Uncharacterized protein</fullName>
    </submittedName>
</protein>
<evidence type="ECO:0000313" key="2">
    <source>
        <dbReference type="EMBL" id="CEM31837.1"/>
    </source>
</evidence>
<sequence>MSATGEGEPAKQEAGPLEEAPEQPPADATSKPTDANGTSKPDQPAAAEEVEASATQAAAPAEEAEGGAAPSLPPLKTMDKPDGASAPMSPKTEKSPAESTASPTARSPTKNQFGLSIRRRKKRDIGQELEAAVQKAKEGVEGLKKSREERDRELRELKDEFKTLRKHLTKVYTEQQKELYLGETGLN</sequence>
<dbReference type="AlphaFoldDB" id="A0A0G4GNG3"/>
<dbReference type="VEuPathDB" id="CryptoDB:Cvel_22689"/>
<name>A0A0G4GNG3_9ALVE</name>
<feature type="compositionally biased region" description="Polar residues" evidence="1">
    <location>
        <begin position="97"/>
        <end position="114"/>
    </location>
</feature>
<gene>
    <name evidence="2" type="ORF">Cvel_22689</name>
</gene>
<reference evidence="2" key="1">
    <citation type="submission" date="2014-11" db="EMBL/GenBank/DDBJ databases">
        <authorList>
            <person name="Otto D Thomas"/>
            <person name="Naeem Raeece"/>
        </authorList>
    </citation>
    <scope>NUCLEOTIDE SEQUENCE</scope>
</reference>
<proteinExistence type="predicted"/>
<organism evidence="2">
    <name type="scientific">Chromera velia CCMP2878</name>
    <dbReference type="NCBI Taxonomy" id="1169474"/>
    <lineage>
        <taxon>Eukaryota</taxon>
        <taxon>Sar</taxon>
        <taxon>Alveolata</taxon>
        <taxon>Colpodellida</taxon>
        <taxon>Chromeraceae</taxon>
        <taxon>Chromera</taxon>
    </lineage>
</organism>